<dbReference type="EC" id="1.12.1.2" evidence="6"/>
<evidence type="ECO:0000313" key="6">
    <source>
        <dbReference type="EMBL" id="OIQ99948.1"/>
    </source>
</evidence>
<dbReference type="GO" id="GO:0008901">
    <property type="term" value="F:ferredoxin hydrogenase activity"/>
    <property type="evidence" value="ECO:0007669"/>
    <property type="project" value="InterPro"/>
</dbReference>
<organism evidence="6">
    <name type="scientific">mine drainage metagenome</name>
    <dbReference type="NCBI Taxonomy" id="410659"/>
    <lineage>
        <taxon>unclassified sequences</taxon>
        <taxon>metagenomes</taxon>
        <taxon>ecological metagenomes</taxon>
    </lineage>
</organism>
<keyword evidence="4" id="KW-0479">Metal-binding</keyword>
<dbReference type="PANTHER" id="PTHR43600:SF2">
    <property type="entry name" value="F420-NON-REDUCING HYDROGENASE VHU SUBUNIT A"/>
    <property type="match status" value="1"/>
</dbReference>
<comment type="similarity">
    <text evidence="2">Belongs to the [NiFe]/[NiFeSe] hydrogenase large subunit family.</text>
</comment>
<evidence type="ECO:0000256" key="5">
    <source>
        <dbReference type="ARBA" id="ARBA00023002"/>
    </source>
</evidence>
<name>A0A1J5S6T7_9ZZZZ</name>
<protein>
    <submittedName>
        <fullName evidence="6">NAD-reducing hydrogenase HoxS subunit beta</fullName>
        <ecNumber evidence="6">1.12.1.2</ecNumber>
    </submittedName>
</protein>
<dbReference type="GO" id="GO:0016151">
    <property type="term" value="F:nickel cation binding"/>
    <property type="evidence" value="ECO:0007669"/>
    <property type="project" value="InterPro"/>
</dbReference>
<dbReference type="PANTHER" id="PTHR43600">
    <property type="entry name" value="COENZYME F420 HYDROGENASE, SUBUNIT ALPHA"/>
    <property type="match status" value="1"/>
</dbReference>
<evidence type="ECO:0000256" key="2">
    <source>
        <dbReference type="ARBA" id="ARBA00009292"/>
    </source>
</evidence>
<keyword evidence="6" id="KW-0371">Homeobox</keyword>
<dbReference type="InterPro" id="IPR001501">
    <property type="entry name" value="Ni-dep_hyd_lsu"/>
</dbReference>
<dbReference type="AlphaFoldDB" id="A0A1J5S6T7"/>
<comment type="cofactor">
    <cofactor evidence="1">
        <name>Ni(2+)</name>
        <dbReference type="ChEBI" id="CHEBI:49786"/>
    </cofactor>
</comment>
<dbReference type="Pfam" id="PF00374">
    <property type="entry name" value="NiFeSe_Hases"/>
    <property type="match status" value="2"/>
</dbReference>
<dbReference type="PROSITE" id="PS00507">
    <property type="entry name" value="NI_HGENASE_L_1"/>
    <property type="match status" value="1"/>
</dbReference>
<evidence type="ECO:0000256" key="4">
    <source>
        <dbReference type="ARBA" id="ARBA00022723"/>
    </source>
</evidence>
<dbReference type="InterPro" id="IPR018194">
    <property type="entry name" value="Ni-dep_hyd_lsu_Ni_BS"/>
</dbReference>
<gene>
    <name evidence="6" type="primary">hoxH_6</name>
    <name evidence="6" type="ORF">GALL_179630</name>
</gene>
<comment type="caution">
    <text evidence="6">The sequence shown here is derived from an EMBL/GenBank/DDBJ whole genome shotgun (WGS) entry which is preliminary data.</text>
</comment>
<evidence type="ECO:0000256" key="3">
    <source>
        <dbReference type="ARBA" id="ARBA00022596"/>
    </source>
</evidence>
<sequence>MTDINDKLETAAHPEKLRRVAIDPVSRVEGHGKVTLLLDEDDRVHQVRLHIVEFRGFEKFIQGRPYWEAPVMVQRLCGICPVSHHLAASKAMDMIVGATLTPTAEKIRRLMHYGQILQSHALHFFHLCSPDLLFGFDSEMSKRNIVGIAAAYPEIAKQGVLLRKFGQEVIRITAGKRIHGTGSIPGGVNKNVSIEERDYLLNDVEQIVAWSRESVGIAKQLFEQNLDLYNDFGRFDAHTLNLVRADGALDLYHGGLRARDMNGGTLFDHYDYSHYWDVIFEDVKPWSYMKFPFLRSLGPETGWYRVGPLTRVAQCDFIPSPLAEVQRKEFLAFNGGSAAGATLGFHWARMIEMLHAAEVIQDLLHDTDLQGNDLVSKGERQERGVGVIEAPRGTLIHHYKVDENDQIVRCNLIVSTTHNNQAMNEAIRQVARQYIDGRKLTEGLLNHIEVAIRAFDPCLSCATHALGKMPLEVELLDAGGARVDVLTRSSDGSFCSAS</sequence>
<keyword evidence="5 6" id="KW-0560">Oxidoreductase</keyword>
<dbReference type="EMBL" id="MLJW01000100">
    <property type="protein sequence ID" value="OIQ99948.1"/>
    <property type="molecule type" value="Genomic_DNA"/>
</dbReference>
<dbReference type="PROSITE" id="PS00508">
    <property type="entry name" value="NI_HGENASE_L_2"/>
    <property type="match status" value="1"/>
</dbReference>
<dbReference type="InterPro" id="IPR029014">
    <property type="entry name" value="NiFe-Hase_large"/>
</dbReference>
<accession>A0A1J5S6T7</accession>
<evidence type="ECO:0000256" key="1">
    <source>
        <dbReference type="ARBA" id="ARBA00001967"/>
    </source>
</evidence>
<dbReference type="Gene3D" id="1.10.645.10">
    <property type="entry name" value="Cytochrome-c3 Hydrogenase, chain B"/>
    <property type="match status" value="1"/>
</dbReference>
<keyword evidence="3" id="KW-0533">Nickel</keyword>
<proteinExistence type="inferred from homology"/>
<dbReference type="GO" id="GO:0003677">
    <property type="term" value="F:DNA binding"/>
    <property type="evidence" value="ECO:0007669"/>
    <property type="project" value="UniProtKB-KW"/>
</dbReference>
<dbReference type="GO" id="GO:0047985">
    <property type="term" value="F:hydrogen dehydrogenase activity"/>
    <property type="evidence" value="ECO:0007669"/>
    <property type="project" value="UniProtKB-EC"/>
</dbReference>
<dbReference type="SUPFAM" id="SSF56762">
    <property type="entry name" value="HydB/Nqo4-like"/>
    <property type="match status" value="1"/>
</dbReference>
<reference evidence="6" key="1">
    <citation type="submission" date="2016-10" db="EMBL/GenBank/DDBJ databases">
        <title>Sequence of Gallionella enrichment culture.</title>
        <authorList>
            <person name="Poehlein A."/>
            <person name="Muehling M."/>
            <person name="Daniel R."/>
        </authorList>
    </citation>
    <scope>NUCLEOTIDE SEQUENCE</scope>
</reference>